<dbReference type="InterPro" id="IPR000433">
    <property type="entry name" value="Znf_ZZ"/>
</dbReference>
<dbReference type="SUPFAM" id="SSF81995">
    <property type="entry name" value="beta-sandwich domain of Sec23/24"/>
    <property type="match status" value="1"/>
</dbReference>
<dbReference type="SUPFAM" id="SSF53335">
    <property type="entry name" value="S-adenosyl-L-methionine-dependent methyltransferases"/>
    <property type="match status" value="1"/>
</dbReference>
<keyword evidence="11" id="KW-0949">S-adenosyl-L-methionine</keyword>
<dbReference type="GO" id="GO:0008270">
    <property type="term" value="F:zinc ion binding"/>
    <property type="evidence" value="ECO:0007669"/>
    <property type="project" value="UniProtKB-KW"/>
</dbReference>
<feature type="region of interest" description="Disordered" evidence="23">
    <location>
        <begin position="512"/>
        <end position="626"/>
    </location>
</feature>
<evidence type="ECO:0000313" key="30">
    <source>
        <dbReference type="Proteomes" id="UP000579812"/>
    </source>
</evidence>
<organism evidence="29 30">
    <name type="scientific">Onychostoma macrolepis</name>
    <dbReference type="NCBI Taxonomy" id="369639"/>
    <lineage>
        <taxon>Eukaryota</taxon>
        <taxon>Metazoa</taxon>
        <taxon>Chordata</taxon>
        <taxon>Craniata</taxon>
        <taxon>Vertebrata</taxon>
        <taxon>Euteleostomi</taxon>
        <taxon>Actinopterygii</taxon>
        <taxon>Neopterygii</taxon>
        <taxon>Teleostei</taxon>
        <taxon>Ostariophysi</taxon>
        <taxon>Cypriniformes</taxon>
        <taxon>Cyprinidae</taxon>
        <taxon>Acrossocheilinae</taxon>
        <taxon>Onychostoma</taxon>
    </lineage>
</organism>
<dbReference type="Gene3D" id="3.30.60.90">
    <property type="match status" value="1"/>
</dbReference>
<evidence type="ECO:0000256" key="10">
    <source>
        <dbReference type="ARBA" id="ARBA00022679"/>
    </source>
</evidence>
<dbReference type="SUPFAM" id="SSF47473">
    <property type="entry name" value="EF-hand"/>
    <property type="match status" value="2"/>
</dbReference>
<keyword evidence="12" id="KW-0479">Metal-binding</keyword>
<evidence type="ECO:0000256" key="21">
    <source>
        <dbReference type="ARBA" id="ARBA00034103"/>
    </source>
</evidence>
<feature type="compositionally biased region" description="Basic and acidic residues" evidence="23">
    <location>
        <begin position="1975"/>
        <end position="1998"/>
    </location>
</feature>
<evidence type="ECO:0000259" key="28">
    <source>
        <dbReference type="PROSITE" id="PS51916"/>
    </source>
</evidence>
<feature type="region of interest" description="Disordered" evidence="23">
    <location>
        <begin position="1017"/>
        <end position="1046"/>
    </location>
</feature>
<keyword evidence="19" id="KW-0804">Transcription</keyword>
<feature type="domain" description="HTH HARE-type" evidence="27">
    <location>
        <begin position="11"/>
        <end position="85"/>
    </location>
</feature>
<evidence type="ECO:0000256" key="2">
    <source>
        <dbReference type="ARBA" id="ARBA00004236"/>
    </source>
</evidence>
<dbReference type="CDD" id="cd11729">
    <property type="entry name" value="ADDz_Dnmt3a"/>
    <property type="match status" value="1"/>
</dbReference>
<dbReference type="GO" id="GO:0008168">
    <property type="term" value="F:methyltransferase activity"/>
    <property type="evidence" value="ECO:0007669"/>
    <property type="project" value="UniProtKB-KW"/>
</dbReference>
<dbReference type="GO" id="GO:0005886">
    <property type="term" value="C:plasma membrane"/>
    <property type="evidence" value="ECO:0007669"/>
    <property type="project" value="UniProtKB-SubCell"/>
</dbReference>
<keyword evidence="18" id="KW-0472">Membrane</keyword>
<feature type="compositionally biased region" description="Pro residues" evidence="23">
    <location>
        <begin position="2080"/>
        <end position="2096"/>
    </location>
</feature>
<dbReference type="PROSITE" id="PS50812">
    <property type="entry name" value="PWWP"/>
    <property type="match status" value="1"/>
</dbReference>
<dbReference type="PROSITE" id="PS51916">
    <property type="entry name" value="DEUBAD"/>
    <property type="match status" value="1"/>
</dbReference>
<dbReference type="PROSITE" id="PS51913">
    <property type="entry name" value="HTH_HARE"/>
    <property type="match status" value="1"/>
</dbReference>
<dbReference type="Pfam" id="PF00569">
    <property type="entry name" value="ZZ"/>
    <property type="match status" value="1"/>
</dbReference>
<feature type="region of interest" description="Disordered" evidence="23">
    <location>
        <begin position="1895"/>
        <end position="2002"/>
    </location>
</feature>
<accession>A0A7J6C6T1</accession>
<comment type="similarity">
    <text evidence="4">Belongs to the dystrophin family. Dystrobrevin subfamily.</text>
</comment>
<proteinExistence type="inferred from homology"/>
<dbReference type="Pfam" id="PF05066">
    <property type="entry name" value="HARE-HTH"/>
    <property type="match status" value="1"/>
</dbReference>
<dbReference type="SUPFAM" id="SSF63748">
    <property type="entry name" value="Tudor/PWWP/MBT"/>
    <property type="match status" value="1"/>
</dbReference>
<feature type="region of interest" description="Disordered" evidence="23">
    <location>
        <begin position="382"/>
        <end position="417"/>
    </location>
</feature>
<dbReference type="CDD" id="cd16244">
    <property type="entry name" value="EFh_DTN"/>
    <property type="match status" value="1"/>
</dbReference>
<protein>
    <submittedName>
        <fullName evidence="29">Uncharacterized protein</fullName>
    </submittedName>
</protein>
<feature type="compositionally biased region" description="Low complexity" evidence="23">
    <location>
        <begin position="169"/>
        <end position="178"/>
    </location>
</feature>
<evidence type="ECO:0000259" key="24">
    <source>
        <dbReference type="PROSITE" id="PS50135"/>
    </source>
</evidence>
<dbReference type="InterPro" id="IPR011992">
    <property type="entry name" value="EF-hand-dom_pair"/>
</dbReference>
<dbReference type="InterPro" id="IPR029063">
    <property type="entry name" value="SAM-dependent_MTases_sf"/>
</dbReference>
<dbReference type="Gene3D" id="1.10.238.10">
    <property type="entry name" value="EF-hand"/>
    <property type="match status" value="2"/>
</dbReference>
<comment type="caution">
    <text evidence="29">The sequence shown here is derived from an EMBL/GenBank/DDBJ whole genome shotgun (WGS) entry which is preliminary data.</text>
</comment>
<evidence type="ECO:0000256" key="18">
    <source>
        <dbReference type="ARBA" id="ARBA00023136"/>
    </source>
</evidence>
<dbReference type="SUPFAM" id="SSF57850">
    <property type="entry name" value="RING/U-box"/>
    <property type="match status" value="1"/>
</dbReference>
<feature type="compositionally biased region" description="Polar residues" evidence="23">
    <location>
        <begin position="1675"/>
        <end position="1687"/>
    </location>
</feature>
<evidence type="ECO:0000256" key="23">
    <source>
        <dbReference type="SAM" id="MobiDB-lite"/>
    </source>
</evidence>
<dbReference type="Pfam" id="PF09069">
    <property type="entry name" value="EF-hand_3"/>
    <property type="match status" value="1"/>
</dbReference>
<evidence type="ECO:0000256" key="1">
    <source>
        <dbReference type="ARBA" id="ARBA00004123"/>
    </source>
</evidence>
<feature type="region of interest" description="Disordered" evidence="23">
    <location>
        <begin position="649"/>
        <end position="724"/>
    </location>
</feature>
<dbReference type="SMART" id="SM00291">
    <property type="entry name" value="ZnF_ZZ"/>
    <property type="match status" value="1"/>
</dbReference>
<dbReference type="GO" id="GO:0009887">
    <property type="term" value="P:animal organ morphogenesis"/>
    <property type="evidence" value="ECO:0007669"/>
    <property type="project" value="TreeGrafter"/>
</dbReference>
<keyword evidence="30" id="KW-1185">Reference proteome</keyword>
<feature type="domain" description="ZZ-type" evidence="24">
    <location>
        <begin position="1419"/>
        <end position="1475"/>
    </location>
</feature>
<evidence type="ECO:0000256" key="6">
    <source>
        <dbReference type="ARBA" id="ARBA00022490"/>
    </source>
</evidence>
<dbReference type="InterPro" id="IPR001525">
    <property type="entry name" value="C5_MeTfrase"/>
</dbReference>
<evidence type="ECO:0000256" key="20">
    <source>
        <dbReference type="ARBA" id="ARBA00023242"/>
    </source>
</evidence>
<dbReference type="CDD" id="cd02334">
    <property type="entry name" value="ZZ_dystrophin"/>
    <property type="match status" value="1"/>
</dbReference>
<dbReference type="Proteomes" id="UP000579812">
    <property type="component" value="Unassembled WGS sequence"/>
</dbReference>
<evidence type="ECO:0000256" key="9">
    <source>
        <dbReference type="ARBA" id="ARBA00022603"/>
    </source>
</evidence>
<sequence length="2764" mass="306302">MRERQKKKKGRTWAEAAKTVLEKYPNTPMSHKEILQVIQRERLKEISGTSPLACLNAMLHTNSRGEEGIFYKVPGRMGVYTLKKDIGDVKELSEDASEDSSDNMSYTRCTENTSTTTYSKDGRRGRWKRRVPAKLQSQPSSPQSRCSSPSVSSSKLISPSQKHSKKALKQALKQQQQRNQRRQCGIPNASSPRLLLKTVKDMAHDSAKSSWELKQTERCPASPQNSTSSSSSSVKADVCHTTGARKVSQRTSRLSARQLRRTKCEIDVETPDSILVNTNLRALINKHTFSMLPTECQQKLLKMLPEVDQQSSMDGALKVTSSALNNEFFTSAAQSWKERLSEGEFTPELRLRMRQEIEKEKKVELWKEHFFESYYGEQSGLSIEESRELTEDRSVPEPAKSTVLSEKPEAVKESQRVHQVTEVIHMELRSRDVKSTVTRFSTEEPVKPPAPEQSHLSLDTRKDAQEELIPESSVQKAVEPKPDSEEALENEITCKTPASPLEAVVTCLKGNETYTPKDESPIGEAGQTVMESDKAGSPVTAATSEPLKRKVSSEQDTELRTEKKPRVTSSEASSTVTAKEKAEQRVPPLKIPVSRIFSAPASTEQVSPRTPVPVPLTPPSIRPGRTGARTLADIKAKAHLARAQRAAAAAAGSSSSMGTGSVGGTSTPSPARSLSEDFSPASSRSQSVSPIKLSSGSPAPEGTVTLSQTSPSSGSTGHSDPGLAQAFSASQGFLKDNRSSMGLQATLCTLNPTGNDQHNLLSPGGTLAPSCQAGNLTVSNTIAQNQRPQQIPFSGASVTKPSSSIPANNPLVTQLLQGKEVPLEKILPKPLAKVEVQSVAISSIDKGNLGTTTAGLKTDSSTNQEDANKLGNQVPFGMQVRSMDKLVNVGTQDQMLHPLRHKCEQKNTSSNSQFQSCQLGHLEGSHDQNIHLGIFGRKRVSKPAMTGHYLLNVSTYGRGSESSKRPHLCSNTGSALANLKKEKIEAEESVKETTESLTIHPNFPRVKVEQQGCVINKPDDGLPPQPCSDIKSESPSRSCFSSKDEDSTSIRTKETCSRAQLDMCCSTQGKTEPYQLGDCHQRTFLSQKAHNGPQYGGTISMSVPHALNHSMADTPTSPTVSCSGDGETAAGGMMSFSVTVTAIPAGHLLDQNSQGDLRDFLPLELPGSFASPYLSPSQPDRMIEEGSKSSKSMVEKRQLFMEMRAQNFDVIRLSTYRTACKLRFVQKRCNLHLVDVWNMIEAFRDNGLSTLDHNAEINVSRLETILSSIFYQLNKRLPTTHQINVDQSIGLLLNFIVATYDSEGHGKLTVFAMKAMLATMCGGKILDKLRYIFSQISDSNGVMVFAKFDQFLREVLKLPTAVFEGPSFGYTEHSVRTCFPQQKKILLNTFLDVLMADPPPQCLVWLPLMHRLANVENVFHPVECSYCRSESMMGFRYRCQQCHGYQLCQSCFWRGHASGPHSNQHQMKEHSSWKSPAKKLSHAISKSLGCMPIGEPPHPVFPEAAERPQDLAHTTTLESPSRLDEEHRLIARYAARLAAEASNSTQCPPTDLSFNFDANKQQRQLIAELENKNREILQEIQRLRLEHEQASQPTPEKAQQNPTLLAELRLLRHRKDELERRMSALQESRRELMVQLEGLMRLLKDEEQKQAAQTGSSPHSSPSHSASCTMPMPIRSTSAGSTPTHTPQDCLAGVGDDVLDAFSQGVPRNLRNDLLVAADSITNTMSSLVKELHSVDDGLEEEEENMRNGREKAESETRGAAVGAASAVSESGASGGELAGWGGGGGRGERSRRRIRESAKTKKGSGLELGEAVTHLAMPSNSVTTAAAFKSSDFNCDTNGNQMNESSRMDSVITDEMPSLCTPVRKVGRPGRKRKHLPVECYGPVGVAKQHKGVELQSSLQSQNGDVERHENKSCGGRHPTLDKNAVENGLPRQSVCRAESASDSSLSPSQDSEKYEEETLSTLPRKKRGRRKLERPTKYVEHKEDEGGDSAKNEGARGRLRGGVGWEVSLRQRPMPRVTFQAGDPYYISKRTREELLAKWKLEAEKKAKLVSVMNSMEDHGEVESEPQKDSSIITVPLLFPPPTPPTQQQPPQPQAQPQTNLKPQPSPQQQPPPFQQQQQQQPTDPASPTVATTPEPVSIGDGDKTSPKSTDTESEYEDGRGFGIGELVWGKLRGFSWWPGRIVSWLMTGRSRAAEGTRWVMWFGDGKFSVVCVEKLLPLSSFHNAFHQPTYNKQPMYKKAIFEVLQVASTRAGKTFLTCPESDDTDTSKSVDMQNKQMIEWAMTGFQPTGPKGLEPPEEERNPYKEVYPEIWVEPEAAAYTPPPAKKPRKSTATEKPKVKDIIDERTRERLVYEVRQKCRNIEDICISCGSLNVSLEHPLFIGGMCQSCKNCFLECAYQYDDDGYQSYCTICCGGREVLMCGNNNCCRCFCVECVDLLVGPGAAQAAIKEDPWNCYMCGPKAQYGLLERRADWPCRLQHFFANNHDQDFEPPRLYPPVLAENRKPIRVLSLFDGIATGLLVLKELGIQGRIMYVGDVRNVTRKNIQEWGPFDLVIGGSPCNDLSIVNPARKGLYEGTGRLFFEFYRLLHEARPKEGDNRPFFWLFENVVAMGVSDKRDISRFLECNPVMIDAKEVSAAHRARYFWGNLPGMNRPLSAMCTDKLDLQDCLEHGRTAKFDKVRTITTRSNSIKQGKDQHFPVFMNDKEDILWCTEMERVFGFPVHYTDVSNMSRLARQRLLGRSWSVPVIRHLFAPLKEYFACI</sequence>
<evidence type="ECO:0000256" key="3">
    <source>
        <dbReference type="ARBA" id="ARBA00004496"/>
    </source>
</evidence>
<dbReference type="InterPro" id="IPR049554">
    <property type="entry name" value="DNMT3_ADD_PHD"/>
</dbReference>
<feature type="compositionally biased region" description="Pro residues" evidence="23">
    <location>
        <begin position="2106"/>
        <end position="2116"/>
    </location>
</feature>
<dbReference type="InterPro" id="IPR024811">
    <property type="entry name" value="ASX/ASX-like"/>
</dbReference>
<evidence type="ECO:0000259" key="26">
    <source>
        <dbReference type="PROSITE" id="PS51533"/>
    </source>
</evidence>
<keyword evidence="9" id="KW-0489">Methyltransferase</keyword>
<feature type="compositionally biased region" description="Basic residues" evidence="23">
    <location>
        <begin position="1965"/>
        <end position="1974"/>
    </location>
</feature>
<feature type="compositionally biased region" description="Basic and acidic residues" evidence="23">
    <location>
        <begin position="1745"/>
        <end position="1757"/>
    </location>
</feature>
<feature type="domain" description="PHD-type" evidence="26">
    <location>
        <begin position="2356"/>
        <end position="2488"/>
    </location>
</feature>
<keyword evidence="17" id="KW-0175">Coiled coil</keyword>
<dbReference type="InterPro" id="IPR044108">
    <property type="entry name" value="ADD_DNMT3A"/>
</dbReference>
<feature type="region of interest" description="Disordered" evidence="23">
    <location>
        <begin position="92"/>
        <end position="193"/>
    </location>
</feature>
<dbReference type="Gene3D" id="2.30.30.140">
    <property type="match status" value="1"/>
</dbReference>
<dbReference type="GO" id="GO:0042975">
    <property type="term" value="F:peroxisome proliferator activated receptor binding"/>
    <property type="evidence" value="ECO:0007669"/>
    <property type="project" value="TreeGrafter"/>
</dbReference>
<dbReference type="FunFam" id="2.30.30.140:FF:000006">
    <property type="entry name" value="DNA (Cytosine-5)-methyltransferase 3B isoform 3"/>
    <property type="match status" value="1"/>
</dbReference>
<feature type="compositionally biased region" description="Basic and acidic residues" evidence="23">
    <location>
        <begin position="406"/>
        <end position="416"/>
    </location>
</feature>
<feature type="compositionally biased region" description="Polar residues" evidence="23">
    <location>
        <begin position="1896"/>
        <end position="1905"/>
    </location>
</feature>
<feature type="region of interest" description="Disordered" evidence="23">
    <location>
        <begin position="1646"/>
        <end position="1687"/>
    </location>
</feature>
<feature type="compositionally biased region" description="Polar residues" evidence="23">
    <location>
        <begin position="103"/>
        <end position="119"/>
    </location>
</feature>
<dbReference type="GO" id="GO:0032259">
    <property type="term" value="P:methylation"/>
    <property type="evidence" value="ECO:0007669"/>
    <property type="project" value="UniProtKB-KW"/>
</dbReference>
<dbReference type="InterPro" id="IPR025766">
    <property type="entry name" value="ADD"/>
</dbReference>
<dbReference type="InterPro" id="IPR028020">
    <property type="entry name" value="ASX_DEUBAD_dom"/>
</dbReference>
<evidence type="ECO:0000259" key="27">
    <source>
        <dbReference type="PROSITE" id="PS51913"/>
    </source>
</evidence>
<dbReference type="PROSITE" id="PS00094">
    <property type="entry name" value="C5_MTASE_1"/>
    <property type="match status" value="1"/>
</dbReference>
<dbReference type="InterPro" id="IPR018117">
    <property type="entry name" value="C5_DNA_meth_AS"/>
</dbReference>
<dbReference type="Pfam" id="PF13919">
    <property type="entry name" value="ASXH"/>
    <property type="match status" value="1"/>
</dbReference>
<dbReference type="InterPro" id="IPR015153">
    <property type="entry name" value="EF-hand_dom_typ1"/>
</dbReference>
<dbReference type="InterPro" id="IPR044867">
    <property type="entry name" value="DEUBAD_dom"/>
</dbReference>
<dbReference type="Gene3D" id="3.40.50.150">
    <property type="entry name" value="Vaccinia Virus protein VP39"/>
    <property type="match status" value="2"/>
</dbReference>
<dbReference type="PROSITE" id="PS01357">
    <property type="entry name" value="ZF_ZZ_1"/>
    <property type="match status" value="1"/>
</dbReference>
<dbReference type="CDD" id="cd20154">
    <property type="entry name" value="PWWP_DNMT3A"/>
    <property type="match status" value="1"/>
</dbReference>
<dbReference type="FunFam" id="3.30.60.90:FF:000002">
    <property type="entry name" value="Dystrobrevin alpha"/>
    <property type="match status" value="1"/>
</dbReference>
<reference evidence="29 30" key="1">
    <citation type="submission" date="2020-04" db="EMBL/GenBank/DDBJ databases">
        <title>Chromosome-level genome assembly of a cyprinid fish Onychostoma macrolepis by integration of Nanopore Sequencing, Bionano and Hi-C technology.</title>
        <authorList>
            <person name="Wang D."/>
        </authorList>
    </citation>
    <scope>NUCLEOTIDE SEQUENCE [LARGE SCALE GENOMIC DNA]</scope>
    <source>
        <strain evidence="29">SWU-2019</strain>
        <tissue evidence="29">Muscle</tissue>
    </source>
</reference>
<evidence type="ECO:0000256" key="17">
    <source>
        <dbReference type="ARBA" id="ARBA00023054"/>
    </source>
</evidence>
<evidence type="ECO:0000256" key="5">
    <source>
        <dbReference type="ARBA" id="ARBA00022475"/>
    </source>
</evidence>
<feature type="region of interest" description="Disordered" evidence="23">
    <location>
        <begin position="2058"/>
        <end position="2162"/>
    </location>
</feature>
<keyword evidence="8" id="KW-0597">Phosphoprotein</keyword>
<dbReference type="PANTHER" id="PTHR13578:SF11">
    <property type="entry name" value="POLYCOMB GROUP PROTEIN ASXL2-RELATED"/>
    <property type="match status" value="1"/>
</dbReference>
<dbReference type="FunFam" id="3.40.50.150:FF:000011">
    <property type="entry name" value="DNA methyltransferase 3 alpha"/>
    <property type="match status" value="1"/>
</dbReference>
<feature type="compositionally biased region" description="Low complexity" evidence="23">
    <location>
        <begin position="567"/>
        <end position="577"/>
    </location>
</feature>
<keyword evidence="14" id="KW-0862">Zinc</keyword>
<keyword evidence="10" id="KW-0808">Transferase</keyword>
<feature type="compositionally biased region" description="Low complexity" evidence="23">
    <location>
        <begin position="1939"/>
        <end position="1951"/>
    </location>
</feature>
<dbReference type="Pfam" id="PF22855">
    <property type="entry name" value="DNM3A_N"/>
    <property type="match status" value="2"/>
</dbReference>
<dbReference type="Pfam" id="PF21255">
    <property type="entry name" value="DNMT3_ADD_GATA1-like"/>
    <property type="match status" value="1"/>
</dbReference>
<dbReference type="InterPro" id="IPR015154">
    <property type="entry name" value="EF-hand_dom_typ2"/>
</dbReference>
<dbReference type="PANTHER" id="PTHR13578">
    <property type="entry name" value="ADDITIONAL SEX COMBS LIKE PROTEIN ASXL"/>
    <property type="match status" value="1"/>
</dbReference>
<feature type="region of interest" description="Disordered" evidence="23">
    <location>
        <begin position="1737"/>
        <end position="1805"/>
    </location>
</feature>
<dbReference type="FunFam" id="1.10.238.10:FF:000014">
    <property type="entry name" value="Dystrobrevin alpha"/>
    <property type="match status" value="1"/>
</dbReference>
<evidence type="ECO:0000256" key="4">
    <source>
        <dbReference type="ARBA" id="ARBA00009563"/>
    </source>
</evidence>
<evidence type="ECO:0000256" key="8">
    <source>
        <dbReference type="ARBA" id="ARBA00022553"/>
    </source>
</evidence>
<comment type="subcellular location">
    <subcellularLocation>
        <location evidence="2">Cell membrane</location>
    </subcellularLocation>
    <subcellularLocation>
        <location evidence="3">Cytoplasm</location>
    </subcellularLocation>
    <subcellularLocation>
        <location evidence="1">Nucleus</location>
    </subcellularLocation>
    <subcellularLocation>
        <location evidence="21">Synapse</location>
    </subcellularLocation>
</comment>
<evidence type="ECO:0000256" key="16">
    <source>
        <dbReference type="ARBA" id="ARBA00023018"/>
    </source>
</evidence>
<dbReference type="Pfam" id="PF09068">
    <property type="entry name" value="EF-hand_2"/>
    <property type="match status" value="1"/>
</dbReference>
<dbReference type="Pfam" id="PF17980">
    <property type="entry name" value="ADD_DNMT3"/>
    <property type="match status" value="1"/>
</dbReference>
<dbReference type="PROSITE" id="PS51533">
    <property type="entry name" value="ADD"/>
    <property type="match status" value="1"/>
</dbReference>
<evidence type="ECO:0000313" key="29">
    <source>
        <dbReference type="EMBL" id="KAF4102403.1"/>
    </source>
</evidence>
<keyword evidence="16" id="KW-0770">Synapse</keyword>
<dbReference type="InterPro" id="IPR000313">
    <property type="entry name" value="PWWP_dom"/>
</dbReference>
<feature type="compositionally biased region" description="Pro residues" evidence="23">
    <location>
        <begin position="610"/>
        <end position="621"/>
    </location>
</feature>
<feature type="compositionally biased region" description="Low complexity" evidence="23">
    <location>
        <begin position="679"/>
        <end position="689"/>
    </location>
</feature>
<evidence type="ECO:0000256" key="13">
    <source>
        <dbReference type="ARBA" id="ARBA00022771"/>
    </source>
</evidence>
<feature type="compositionally biased region" description="Basic residues" evidence="23">
    <location>
        <begin position="123"/>
        <end position="132"/>
    </location>
</feature>
<keyword evidence="13 22" id="KW-0863">Zinc-finger</keyword>
<feature type="region of interest" description="Disordered" evidence="23">
    <location>
        <begin position="206"/>
        <end position="254"/>
    </location>
</feature>
<dbReference type="InterPro" id="IPR043145">
    <property type="entry name" value="Znf_ZZ_sf"/>
</dbReference>
<feature type="compositionally biased region" description="Gly residues" evidence="23">
    <location>
        <begin position="1773"/>
        <end position="1786"/>
    </location>
</feature>
<evidence type="ECO:0000256" key="12">
    <source>
        <dbReference type="ARBA" id="ARBA00022723"/>
    </source>
</evidence>
<feature type="domain" description="PWWP" evidence="25">
    <location>
        <begin position="2166"/>
        <end position="2224"/>
    </location>
</feature>
<keyword evidence="7" id="KW-0678">Repressor</keyword>
<dbReference type="GO" id="GO:0035517">
    <property type="term" value="C:PR-DUB complex"/>
    <property type="evidence" value="ECO:0007669"/>
    <property type="project" value="TreeGrafter"/>
</dbReference>
<evidence type="ECO:0000256" key="15">
    <source>
        <dbReference type="ARBA" id="ARBA00023015"/>
    </source>
</evidence>
<feature type="compositionally biased region" description="Basic and acidic residues" evidence="23">
    <location>
        <begin position="546"/>
        <end position="565"/>
    </location>
</feature>
<dbReference type="PROSITE" id="PS50135">
    <property type="entry name" value="ZF_ZZ_2"/>
    <property type="match status" value="1"/>
</dbReference>
<name>A0A7J6C6T1_9TELE</name>
<evidence type="ECO:0000256" key="7">
    <source>
        <dbReference type="ARBA" id="ARBA00022491"/>
    </source>
</evidence>
<dbReference type="InterPro" id="IPR054724">
    <property type="entry name" value="DNM3A_N"/>
</dbReference>
<feature type="compositionally biased region" description="Low complexity" evidence="23">
    <location>
        <begin position="1758"/>
        <end position="1772"/>
    </location>
</feature>
<keyword evidence="15" id="KW-0805">Transcription regulation</keyword>
<feature type="compositionally biased region" description="Polar residues" evidence="23">
    <location>
        <begin position="704"/>
        <end position="718"/>
    </location>
</feature>
<feature type="compositionally biased region" description="Polar residues" evidence="23">
    <location>
        <begin position="2125"/>
        <end position="2134"/>
    </location>
</feature>
<keyword evidence="6" id="KW-0963">Cytoplasm</keyword>
<dbReference type="InterPro" id="IPR040552">
    <property type="entry name" value="DNMT3_ADD_GATA1-like"/>
</dbReference>
<feature type="compositionally biased region" description="Low complexity" evidence="23">
    <location>
        <begin position="1656"/>
        <end position="1667"/>
    </location>
</feature>
<evidence type="ECO:0000256" key="14">
    <source>
        <dbReference type="ARBA" id="ARBA00022833"/>
    </source>
</evidence>
<gene>
    <name evidence="29" type="ORF">G5714_017203</name>
</gene>
<feature type="compositionally biased region" description="Low complexity" evidence="23">
    <location>
        <begin position="649"/>
        <end position="671"/>
    </location>
</feature>
<dbReference type="Pfam" id="PF00145">
    <property type="entry name" value="DNA_methylase"/>
    <property type="match status" value="1"/>
</dbReference>
<dbReference type="GO" id="GO:0003682">
    <property type="term" value="F:chromatin binding"/>
    <property type="evidence" value="ECO:0007669"/>
    <property type="project" value="TreeGrafter"/>
</dbReference>
<feature type="compositionally biased region" description="Low complexity" evidence="23">
    <location>
        <begin position="136"/>
        <end position="161"/>
    </location>
</feature>
<dbReference type="GO" id="GO:0045944">
    <property type="term" value="P:positive regulation of transcription by RNA polymerase II"/>
    <property type="evidence" value="ECO:0007669"/>
    <property type="project" value="TreeGrafter"/>
</dbReference>
<dbReference type="Pfam" id="PF00855">
    <property type="entry name" value="PWWP"/>
    <property type="match status" value="1"/>
</dbReference>
<evidence type="ECO:0000256" key="22">
    <source>
        <dbReference type="PROSITE-ProRule" id="PRU00228"/>
    </source>
</evidence>
<dbReference type="InterPro" id="IPR007759">
    <property type="entry name" value="Asxl_HARE-HTH"/>
</dbReference>
<keyword evidence="5" id="KW-1003">Cell membrane</keyword>
<feature type="domain" description="DEUBAD" evidence="28">
    <location>
        <begin position="271"/>
        <end position="380"/>
    </location>
</feature>
<evidence type="ECO:0000256" key="11">
    <source>
        <dbReference type="ARBA" id="ARBA00022691"/>
    </source>
</evidence>
<keyword evidence="20" id="KW-0539">Nucleus</keyword>
<dbReference type="EMBL" id="JAAMOB010000017">
    <property type="protein sequence ID" value="KAF4102403.1"/>
    <property type="molecule type" value="Genomic_DNA"/>
</dbReference>
<dbReference type="GO" id="GO:0045202">
    <property type="term" value="C:synapse"/>
    <property type="evidence" value="ECO:0007669"/>
    <property type="project" value="UniProtKB-SubCell"/>
</dbReference>
<feature type="region of interest" description="Disordered" evidence="23">
    <location>
        <begin position="435"/>
        <end position="494"/>
    </location>
</feature>
<evidence type="ECO:0000256" key="19">
    <source>
        <dbReference type="ARBA" id="ARBA00023163"/>
    </source>
</evidence>
<dbReference type="GO" id="GO:0005737">
    <property type="term" value="C:cytoplasm"/>
    <property type="evidence" value="ECO:0007669"/>
    <property type="project" value="UniProtKB-SubCell"/>
</dbReference>
<dbReference type="FunFam" id="1.10.238.10:FF:000016">
    <property type="entry name" value="Dystrobrevin alpha"/>
    <property type="match status" value="1"/>
</dbReference>
<feature type="compositionally biased region" description="Basic and acidic residues" evidence="23">
    <location>
        <begin position="2058"/>
        <end position="2070"/>
    </location>
</feature>
<feature type="compositionally biased region" description="Basic and acidic residues" evidence="23">
    <location>
        <begin position="384"/>
        <end position="395"/>
    </location>
</feature>
<evidence type="ECO:0000259" key="25">
    <source>
        <dbReference type="PROSITE" id="PS50812"/>
    </source>
</evidence>
<dbReference type="Gene3D" id="1.10.720.50">
    <property type="entry name" value="PWWP, helical domain"/>
    <property type="match status" value="1"/>
</dbReference>
<dbReference type="SMART" id="SM00293">
    <property type="entry name" value="PWWP"/>
    <property type="match status" value="1"/>
</dbReference>